<dbReference type="GO" id="GO:0016740">
    <property type="term" value="F:transferase activity"/>
    <property type="evidence" value="ECO:0007669"/>
    <property type="project" value="UniProtKB-KW"/>
</dbReference>
<dbReference type="SUPFAM" id="SSF53448">
    <property type="entry name" value="Nucleotide-diphospho-sugar transferases"/>
    <property type="match status" value="1"/>
</dbReference>
<dbReference type="PANTHER" id="PTHR43685:SF2">
    <property type="entry name" value="GLYCOSYLTRANSFERASE 2-LIKE DOMAIN-CONTAINING PROTEIN"/>
    <property type="match status" value="1"/>
</dbReference>
<dbReference type="InterPro" id="IPR001173">
    <property type="entry name" value="Glyco_trans_2-like"/>
</dbReference>
<gene>
    <name evidence="2" type="ORF">BECKDK2373C_GA0170839_105216</name>
</gene>
<dbReference type="PANTHER" id="PTHR43685">
    <property type="entry name" value="GLYCOSYLTRANSFERASE"/>
    <property type="match status" value="1"/>
</dbReference>
<evidence type="ECO:0000259" key="1">
    <source>
        <dbReference type="Pfam" id="PF00535"/>
    </source>
</evidence>
<evidence type="ECO:0000313" key="2">
    <source>
        <dbReference type="EMBL" id="VFJ56113.1"/>
    </source>
</evidence>
<dbReference type="CDD" id="cd00761">
    <property type="entry name" value="Glyco_tranf_GTA_type"/>
    <property type="match status" value="1"/>
</dbReference>
<keyword evidence="2" id="KW-0808">Transferase</keyword>
<protein>
    <submittedName>
        <fullName evidence="2">Glycosyl transferase family 2</fullName>
    </submittedName>
</protein>
<reference evidence="2" key="1">
    <citation type="submission" date="2019-02" db="EMBL/GenBank/DDBJ databases">
        <authorList>
            <person name="Gruber-Vodicka R. H."/>
            <person name="Seah K. B. B."/>
        </authorList>
    </citation>
    <scope>NUCLEOTIDE SEQUENCE</scope>
    <source>
        <strain evidence="2">BECK_DK161</strain>
    </source>
</reference>
<accession>A0A450SQB3</accession>
<proteinExistence type="predicted"/>
<feature type="domain" description="Glycosyltransferase 2-like" evidence="1">
    <location>
        <begin position="9"/>
        <end position="139"/>
    </location>
</feature>
<organism evidence="2">
    <name type="scientific">Candidatus Kentrum sp. DK</name>
    <dbReference type="NCBI Taxonomy" id="2126562"/>
    <lineage>
        <taxon>Bacteria</taxon>
        <taxon>Pseudomonadati</taxon>
        <taxon>Pseudomonadota</taxon>
        <taxon>Gammaproteobacteria</taxon>
        <taxon>Candidatus Kentrum</taxon>
    </lineage>
</organism>
<dbReference type="Gene3D" id="3.90.550.10">
    <property type="entry name" value="Spore Coat Polysaccharide Biosynthesis Protein SpsA, Chain A"/>
    <property type="match status" value="1"/>
</dbReference>
<dbReference type="AlphaFoldDB" id="A0A450SQB3"/>
<dbReference type="InterPro" id="IPR029044">
    <property type="entry name" value="Nucleotide-diphossugar_trans"/>
</dbReference>
<dbReference type="InterPro" id="IPR050834">
    <property type="entry name" value="Glycosyltransf_2"/>
</dbReference>
<sequence>MPHLPKISCLTATLDRFDFLKRSIRCFCDQTYPNKEMVIVTEGAAAYKEKIREHVASLNRTDIRLEFLDGDNYNLGKVRNISIARASGDLICQWDDDDLFHPLRLEIQARDMLEKNCRASFLTDQLQYFWDSGEMFWLDWNSAGNDMLRLIPGTLLMYKDARFSYPESGENAVKGEDSGLLEQLYRNVSIARLSGFGYLYVYGFHAENTFDYDHHRALSAERSVSPVRFVKDLAEFEKALACYPIPRPLSIYRFTREKILTLE</sequence>
<name>A0A450SQB3_9GAMM</name>
<dbReference type="Pfam" id="PF00535">
    <property type="entry name" value="Glycos_transf_2"/>
    <property type="match status" value="1"/>
</dbReference>
<dbReference type="EMBL" id="CAADEY010000052">
    <property type="protein sequence ID" value="VFJ56113.1"/>
    <property type="molecule type" value="Genomic_DNA"/>
</dbReference>